<sequence>MDGTLTRMGRIYAKIVNFSVVTRYFLYVLPLALVLAVPIIVGATAARKAQIGGIRIVWLFTWIEIVWLSLWVSKLFARSLPRVFKFVVGVVSSGVRKYALVIRALEIPLSLVGWALVSLLTFTPLMLRNPDTPSGAALKPWMTIIRQVLGALLVCFLIFFGERLIVQLISINYHGKQFDAKIKENKHMVYLLSLLYDASTAQFPEYCETFAHEDYVINDALNLSGFSKKGSGKGSGSATPMKFLHNVGRFGDGVTSVFGKVAQEITGKQVNIGSSHAVVTQALEKNRACEALAKRLWMSFVMEGNETLFKDDIIEVLGPSRSEQAEECFASLDQDGNGDISLDEMILTVTEIGRARKSVASSMHDVDQAIKVLDGLLSTVVFVVSVFVFVAFLNRSFTTTLATAGTALLSLSFVFAATCQEVLGSCIFIFVKHPYDIGDRIDLSNDQLTVEHISLLFTVFKRVNTGKMVQIPNIVLNNLWVENVSRSKAMREQISIFCNFETTIEDIEALRNEMTAFVTDAKNSRDFQPEIEIEVVGIAEMNKMELRIECKHKSNWANETIRAARRSKFMCALVLALRKVPIYGPGGGDAALGSLGQPTFSVSVSPENALKQRDEFSAKKEAKRLIPTKKAEERPETGATTGTDYSGNTANAELRAVQSLNTRQPGVDRGRDDAWSSRDDASASTLDERVGDRQSLEEVRGLLHRESTRGRRPQNASAVALTPIEEPQTPPVTALPPMTNTYAPPPANAYGPPPGATYSSPPGNAFAPQVQRRDVPPPGSAYGGGVPPSAVPKGPYFPG</sequence>
<evidence type="ECO:0000256" key="6">
    <source>
        <dbReference type="ARBA" id="ARBA00023136"/>
    </source>
</evidence>
<proteinExistence type="inferred from homology"/>
<dbReference type="Pfam" id="PF00924">
    <property type="entry name" value="MS_channel_2nd"/>
    <property type="match status" value="1"/>
</dbReference>
<feature type="transmembrane region" description="Helical" evidence="9">
    <location>
        <begin position="107"/>
        <end position="127"/>
    </location>
</feature>
<dbReference type="OrthoDB" id="544685at2759"/>
<evidence type="ECO:0000256" key="8">
    <source>
        <dbReference type="SAM" id="MobiDB-lite"/>
    </source>
</evidence>
<protein>
    <recommendedName>
        <fullName evidence="7">Mechanosensitive ion channel protein</fullName>
    </recommendedName>
</protein>
<feature type="transmembrane region" description="Helical" evidence="9">
    <location>
        <begin position="372"/>
        <end position="393"/>
    </location>
</feature>
<evidence type="ECO:0000256" key="9">
    <source>
        <dbReference type="SAM" id="Phobius"/>
    </source>
</evidence>
<keyword evidence="12" id="KW-1185">Reference proteome</keyword>
<evidence type="ECO:0000256" key="3">
    <source>
        <dbReference type="ARBA" id="ARBA00022692"/>
    </source>
</evidence>
<feature type="domain" description="EF-hand" evidence="10">
    <location>
        <begin position="320"/>
        <end position="355"/>
    </location>
</feature>
<dbReference type="PIRSF" id="PIRSF017209">
    <property type="entry name" value="Memb_At2g17000_prd"/>
    <property type="match status" value="1"/>
</dbReference>
<dbReference type="PANTHER" id="PTHR31323:SF14">
    <property type="entry name" value="MECHANOSENSITIVE ION CHANNEL PROTEIN MSY2"/>
    <property type="match status" value="1"/>
</dbReference>
<accession>A0A9P4NK28</accession>
<feature type="transmembrane region" description="Helical" evidence="9">
    <location>
        <begin position="56"/>
        <end position="77"/>
    </location>
</feature>
<dbReference type="SUPFAM" id="SSF47473">
    <property type="entry name" value="EF-hand"/>
    <property type="match status" value="1"/>
</dbReference>
<comment type="subcellular location">
    <subcellularLocation>
        <location evidence="1">Endomembrane system</location>
        <topology evidence="1">Multi-pass membrane protein</topology>
    </subcellularLocation>
    <subcellularLocation>
        <location evidence="7">Endoplasmic reticulum membrane</location>
    </subcellularLocation>
</comment>
<dbReference type="Pfam" id="PF25886">
    <property type="entry name" value="Msy1"/>
    <property type="match status" value="1"/>
</dbReference>
<dbReference type="Proteomes" id="UP000800235">
    <property type="component" value="Unassembled WGS sequence"/>
</dbReference>
<dbReference type="PROSITE" id="PS00018">
    <property type="entry name" value="EF_HAND_1"/>
    <property type="match status" value="1"/>
</dbReference>
<evidence type="ECO:0000256" key="2">
    <source>
        <dbReference type="ARBA" id="ARBA00008017"/>
    </source>
</evidence>
<dbReference type="PROSITE" id="PS50222">
    <property type="entry name" value="EF_HAND_2"/>
    <property type="match status" value="1"/>
</dbReference>
<keyword evidence="3 9" id="KW-0812">Transmembrane</keyword>
<gene>
    <name evidence="11" type="ORF">EJ08DRAFT_672152</name>
</gene>
<keyword evidence="5 9" id="KW-1133">Transmembrane helix</keyword>
<feature type="transmembrane region" description="Helical" evidence="9">
    <location>
        <begin position="147"/>
        <end position="166"/>
    </location>
</feature>
<dbReference type="InterPro" id="IPR016688">
    <property type="entry name" value="MscS-like_plants/fungi"/>
</dbReference>
<feature type="region of interest" description="Disordered" evidence="8">
    <location>
        <begin position="611"/>
        <end position="799"/>
    </location>
</feature>
<dbReference type="GO" id="GO:0005509">
    <property type="term" value="F:calcium ion binding"/>
    <property type="evidence" value="ECO:0007669"/>
    <property type="project" value="InterPro"/>
</dbReference>
<organism evidence="11 12">
    <name type="scientific">Tothia fuscella</name>
    <dbReference type="NCBI Taxonomy" id="1048955"/>
    <lineage>
        <taxon>Eukaryota</taxon>
        <taxon>Fungi</taxon>
        <taxon>Dikarya</taxon>
        <taxon>Ascomycota</taxon>
        <taxon>Pezizomycotina</taxon>
        <taxon>Dothideomycetes</taxon>
        <taxon>Pleosporomycetidae</taxon>
        <taxon>Venturiales</taxon>
        <taxon>Cylindrosympodiaceae</taxon>
        <taxon>Tothia</taxon>
    </lineage>
</organism>
<evidence type="ECO:0000256" key="7">
    <source>
        <dbReference type="PIRNR" id="PIRNR017209"/>
    </source>
</evidence>
<evidence type="ECO:0000256" key="4">
    <source>
        <dbReference type="ARBA" id="ARBA00022837"/>
    </source>
</evidence>
<dbReference type="Gene3D" id="2.30.30.60">
    <property type="match status" value="1"/>
</dbReference>
<dbReference type="Gene3D" id="1.10.238.10">
    <property type="entry name" value="EF-hand"/>
    <property type="match status" value="1"/>
</dbReference>
<feature type="transmembrane region" description="Helical" evidence="9">
    <location>
        <begin position="24"/>
        <end position="44"/>
    </location>
</feature>
<dbReference type="GO" id="GO:0005262">
    <property type="term" value="F:calcium channel activity"/>
    <property type="evidence" value="ECO:0007669"/>
    <property type="project" value="TreeGrafter"/>
</dbReference>
<dbReference type="InterPro" id="IPR018247">
    <property type="entry name" value="EF_Hand_1_Ca_BS"/>
</dbReference>
<evidence type="ECO:0000256" key="5">
    <source>
        <dbReference type="ARBA" id="ARBA00022989"/>
    </source>
</evidence>
<feature type="compositionally biased region" description="Polar residues" evidence="8">
    <location>
        <begin position="638"/>
        <end position="651"/>
    </location>
</feature>
<dbReference type="InterPro" id="IPR058650">
    <property type="entry name" value="Msy1/2-like"/>
</dbReference>
<comment type="caution">
    <text evidence="11">The sequence shown here is derived from an EMBL/GenBank/DDBJ whole genome shotgun (WGS) entry which is preliminary data.</text>
</comment>
<keyword evidence="7" id="KW-0256">Endoplasmic reticulum</keyword>
<dbReference type="InterPro" id="IPR011992">
    <property type="entry name" value="EF-hand-dom_pair"/>
</dbReference>
<reference evidence="11" key="1">
    <citation type="journal article" date="2020" name="Stud. Mycol.">
        <title>101 Dothideomycetes genomes: a test case for predicting lifestyles and emergence of pathogens.</title>
        <authorList>
            <person name="Haridas S."/>
            <person name="Albert R."/>
            <person name="Binder M."/>
            <person name="Bloem J."/>
            <person name="Labutti K."/>
            <person name="Salamov A."/>
            <person name="Andreopoulos B."/>
            <person name="Baker S."/>
            <person name="Barry K."/>
            <person name="Bills G."/>
            <person name="Bluhm B."/>
            <person name="Cannon C."/>
            <person name="Castanera R."/>
            <person name="Culley D."/>
            <person name="Daum C."/>
            <person name="Ezra D."/>
            <person name="Gonzalez J."/>
            <person name="Henrissat B."/>
            <person name="Kuo A."/>
            <person name="Liang C."/>
            <person name="Lipzen A."/>
            <person name="Lutzoni F."/>
            <person name="Magnuson J."/>
            <person name="Mondo S."/>
            <person name="Nolan M."/>
            <person name="Ohm R."/>
            <person name="Pangilinan J."/>
            <person name="Park H.-J."/>
            <person name="Ramirez L."/>
            <person name="Alfaro M."/>
            <person name="Sun H."/>
            <person name="Tritt A."/>
            <person name="Yoshinaga Y."/>
            <person name="Zwiers L.-H."/>
            <person name="Turgeon B."/>
            <person name="Goodwin S."/>
            <person name="Spatafora J."/>
            <person name="Crous P."/>
            <person name="Grigoriev I."/>
        </authorList>
    </citation>
    <scope>NUCLEOTIDE SEQUENCE</scope>
    <source>
        <strain evidence="11">CBS 130266</strain>
    </source>
</reference>
<evidence type="ECO:0000256" key="1">
    <source>
        <dbReference type="ARBA" id="ARBA00004127"/>
    </source>
</evidence>
<dbReference type="SUPFAM" id="SSF50182">
    <property type="entry name" value="Sm-like ribonucleoproteins"/>
    <property type="match status" value="1"/>
</dbReference>
<dbReference type="PANTHER" id="PTHR31323">
    <property type="entry name" value="MECHANOSENSITIVE ION CHANNEL PROTEIN MSY2"/>
    <property type="match status" value="1"/>
</dbReference>
<evidence type="ECO:0000259" key="10">
    <source>
        <dbReference type="PROSITE" id="PS50222"/>
    </source>
</evidence>
<feature type="compositionally biased region" description="Basic and acidic residues" evidence="8">
    <location>
        <begin position="666"/>
        <end position="709"/>
    </location>
</feature>
<dbReference type="InterPro" id="IPR002048">
    <property type="entry name" value="EF_hand_dom"/>
</dbReference>
<feature type="transmembrane region" description="Helical" evidence="9">
    <location>
        <begin position="405"/>
        <end position="431"/>
    </location>
</feature>
<dbReference type="InterPro" id="IPR010920">
    <property type="entry name" value="LSM_dom_sf"/>
</dbReference>
<keyword evidence="6 7" id="KW-0472">Membrane</keyword>
<dbReference type="GO" id="GO:0005789">
    <property type="term" value="C:endoplasmic reticulum membrane"/>
    <property type="evidence" value="ECO:0007669"/>
    <property type="project" value="UniProtKB-SubCell"/>
</dbReference>
<dbReference type="InterPro" id="IPR023408">
    <property type="entry name" value="MscS_beta-dom_sf"/>
</dbReference>
<evidence type="ECO:0000313" key="11">
    <source>
        <dbReference type="EMBL" id="KAF2425283.1"/>
    </source>
</evidence>
<keyword evidence="4" id="KW-0106">Calcium</keyword>
<feature type="compositionally biased region" description="Pro residues" evidence="8">
    <location>
        <begin position="743"/>
        <end position="755"/>
    </location>
</feature>
<dbReference type="GO" id="GO:0006874">
    <property type="term" value="P:intracellular calcium ion homeostasis"/>
    <property type="evidence" value="ECO:0007669"/>
    <property type="project" value="TreeGrafter"/>
</dbReference>
<evidence type="ECO:0000313" key="12">
    <source>
        <dbReference type="Proteomes" id="UP000800235"/>
    </source>
</evidence>
<dbReference type="InterPro" id="IPR006685">
    <property type="entry name" value="MscS_channel_2nd"/>
</dbReference>
<name>A0A9P4NK28_9PEZI</name>
<dbReference type="AlphaFoldDB" id="A0A9P4NK28"/>
<feature type="compositionally biased region" description="Basic and acidic residues" evidence="8">
    <location>
        <begin position="611"/>
        <end position="636"/>
    </location>
</feature>
<comment type="similarity">
    <text evidence="2 7">Belongs to the MscS (TC 1.A.23) family.</text>
</comment>
<dbReference type="EMBL" id="MU007071">
    <property type="protein sequence ID" value="KAF2425283.1"/>
    <property type="molecule type" value="Genomic_DNA"/>
</dbReference>